<dbReference type="InterPro" id="IPR012373">
    <property type="entry name" value="Ferrdict_sens_TM"/>
</dbReference>
<evidence type="ECO:0000259" key="1">
    <source>
        <dbReference type="Pfam" id="PF04773"/>
    </source>
</evidence>
<dbReference type="Proteomes" id="UP000620266">
    <property type="component" value="Unassembled WGS sequence"/>
</dbReference>
<gene>
    <name evidence="3" type="ORF">GCM10007205_03520</name>
</gene>
<dbReference type="PANTHER" id="PTHR30273:SF2">
    <property type="entry name" value="PROTEIN FECR"/>
    <property type="match status" value="1"/>
</dbReference>
<feature type="domain" description="FecR N-terminal" evidence="2">
    <location>
        <begin position="21"/>
        <end position="63"/>
    </location>
</feature>
<dbReference type="PANTHER" id="PTHR30273">
    <property type="entry name" value="PERIPLASMIC SIGNAL SENSOR AND SIGMA FACTOR ACTIVATOR FECR-RELATED"/>
    <property type="match status" value="1"/>
</dbReference>
<protein>
    <submittedName>
        <fullName evidence="3">Sensor</fullName>
    </submittedName>
</protein>
<evidence type="ECO:0000313" key="3">
    <source>
        <dbReference type="EMBL" id="GGB97520.1"/>
    </source>
</evidence>
<dbReference type="PIRSF" id="PIRSF018266">
    <property type="entry name" value="FecR"/>
    <property type="match status" value="1"/>
</dbReference>
<dbReference type="InterPro" id="IPR006860">
    <property type="entry name" value="FecR"/>
</dbReference>
<dbReference type="GO" id="GO:0016989">
    <property type="term" value="F:sigma factor antagonist activity"/>
    <property type="evidence" value="ECO:0007669"/>
    <property type="project" value="TreeGrafter"/>
</dbReference>
<accession>A0A8J2UP61</accession>
<dbReference type="Pfam" id="PF04773">
    <property type="entry name" value="FecR"/>
    <property type="match status" value="1"/>
</dbReference>
<evidence type="ECO:0000259" key="2">
    <source>
        <dbReference type="Pfam" id="PF16220"/>
    </source>
</evidence>
<dbReference type="EMBL" id="BMCG01000001">
    <property type="protein sequence ID" value="GGB97520.1"/>
    <property type="molecule type" value="Genomic_DNA"/>
</dbReference>
<comment type="caution">
    <text evidence="3">The sequence shown here is derived from an EMBL/GenBank/DDBJ whole genome shotgun (WGS) entry which is preliminary data.</text>
</comment>
<organism evidence="3 4">
    <name type="scientific">Oxalicibacterium flavum</name>
    <dbReference type="NCBI Taxonomy" id="179467"/>
    <lineage>
        <taxon>Bacteria</taxon>
        <taxon>Pseudomonadati</taxon>
        <taxon>Pseudomonadota</taxon>
        <taxon>Betaproteobacteria</taxon>
        <taxon>Burkholderiales</taxon>
        <taxon>Oxalobacteraceae</taxon>
        <taxon>Oxalicibacterium</taxon>
    </lineage>
</organism>
<reference evidence="3" key="1">
    <citation type="journal article" date="2014" name="Int. J. Syst. Evol. Microbiol.">
        <title>Complete genome sequence of Corynebacterium casei LMG S-19264T (=DSM 44701T), isolated from a smear-ripened cheese.</title>
        <authorList>
            <consortium name="US DOE Joint Genome Institute (JGI-PGF)"/>
            <person name="Walter F."/>
            <person name="Albersmeier A."/>
            <person name="Kalinowski J."/>
            <person name="Ruckert C."/>
        </authorList>
    </citation>
    <scope>NUCLEOTIDE SEQUENCE</scope>
    <source>
        <strain evidence="3">CCM 7086</strain>
    </source>
</reference>
<dbReference type="InterPro" id="IPR032623">
    <property type="entry name" value="FecR_N"/>
</dbReference>
<proteinExistence type="predicted"/>
<reference evidence="3" key="2">
    <citation type="submission" date="2020-09" db="EMBL/GenBank/DDBJ databases">
        <authorList>
            <person name="Sun Q."/>
            <person name="Sedlacek I."/>
        </authorList>
    </citation>
    <scope>NUCLEOTIDE SEQUENCE</scope>
    <source>
        <strain evidence="3">CCM 7086</strain>
    </source>
</reference>
<dbReference type="Gene3D" id="2.60.120.1440">
    <property type="match status" value="1"/>
</dbReference>
<keyword evidence="4" id="KW-1185">Reference proteome</keyword>
<dbReference type="AlphaFoldDB" id="A0A8J2UP61"/>
<sequence>MGVSLVPPLESDAPLKPAVARAAALWFVMMSSGEASDADRRALQTWRDADPEHERAWQRTQHLGQQFAGLAPSGGMAVLDRPRSTDRRRVVKQLALLLIVGSGGWAMHRQMPWQEWSADYRTAIGERRNITLADGSSMTMNTDSAVDVLFTPQERHIRLVRGEILIATAHEPDLPYRPLRVATTEGVLIAMGTRFTVRQLDQGSRLGVQEGAVEIRPGMAQAGMRVLHAGEEAVFDRHRIADTTELDATRMAWKDGMLFADRMPLSVFVTELARYRPGVLRCDPAVADLRISGSFPLANTDRILQSLVDTLPVRVAMVTRYWVQVVPA</sequence>
<evidence type="ECO:0000313" key="4">
    <source>
        <dbReference type="Proteomes" id="UP000620266"/>
    </source>
</evidence>
<feature type="domain" description="FecR protein" evidence="1">
    <location>
        <begin position="119"/>
        <end position="214"/>
    </location>
</feature>
<dbReference type="Pfam" id="PF16220">
    <property type="entry name" value="DUF4880"/>
    <property type="match status" value="1"/>
</dbReference>
<name>A0A8J2UP61_9BURK</name>
<dbReference type="RefSeq" id="WP_188394448.1">
    <property type="nucleotide sequence ID" value="NZ_BMCG01000001.1"/>
</dbReference>